<sequence length="128" mass="14200">MLLAALEEGSTLLSPTFYSESGYANRKAAHRLACDRANEAGLTLDPENYDRYGLSPVPGADMEAVRTALEDDLVQRMLDDPEVRREIARDRFGKLDVLERLSVAREVLDDDLQCQLGIAADKTTAFKP</sequence>
<dbReference type="EMBL" id="APVH01000043">
    <property type="protein sequence ID" value="EPX76775.1"/>
    <property type="molecule type" value="Genomic_DNA"/>
</dbReference>
<protein>
    <submittedName>
        <fullName evidence="1">Uncharacterized protein</fullName>
    </submittedName>
</protein>
<name>S9RF86_9RHOB</name>
<dbReference type="AlphaFoldDB" id="S9RF86"/>
<proteinExistence type="predicted"/>
<organism evidence="1 2">
    <name type="scientific">Salipiger mucosus DSM 16094</name>
    <dbReference type="NCBI Taxonomy" id="1123237"/>
    <lineage>
        <taxon>Bacteria</taxon>
        <taxon>Pseudomonadati</taxon>
        <taxon>Pseudomonadota</taxon>
        <taxon>Alphaproteobacteria</taxon>
        <taxon>Rhodobacterales</taxon>
        <taxon>Roseobacteraceae</taxon>
        <taxon>Salipiger</taxon>
    </lineage>
</organism>
<accession>S9RF86</accession>
<comment type="caution">
    <text evidence="1">The sequence shown here is derived from an EMBL/GenBank/DDBJ whole genome shotgun (WGS) entry which is preliminary data.</text>
</comment>
<dbReference type="Proteomes" id="UP000015347">
    <property type="component" value="Unassembled WGS sequence"/>
</dbReference>
<dbReference type="HOGENOM" id="CLU_1958012_0_0_5"/>
<gene>
    <name evidence="1" type="ORF">Salmuc_04661</name>
</gene>
<keyword evidence="2" id="KW-1185">Reference proteome</keyword>
<evidence type="ECO:0000313" key="1">
    <source>
        <dbReference type="EMBL" id="EPX76775.1"/>
    </source>
</evidence>
<reference evidence="2" key="1">
    <citation type="journal article" date="2014" name="Stand. Genomic Sci.">
        <title>Genome sequence of the exopolysaccharide-producing Salipiger mucosus type strain (DSM 16094(T)), a moderately halophilic member of the Roseobacter clade.</title>
        <authorList>
            <person name="Riedel T."/>
            <person name="Spring S."/>
            <person name="Fiebig A."/>
            <person name="Petersen J."/>
            <person name="Kyrpides N.C."/>
            <person name="Goker M."/>
            <person name="Klenk H.P."/>
        </authorList>
    </citation>
    <scope>NUCLEOTIDE SEQUENCE [LARGE SCALE GENOMIC DNA]</scope>
    <source>
        <strain evidence="2">DSM 16094</strain>
    </source>
</reference>
<evidence type="ECO:0000313" key="2">
    <source>
        <dbReference type="Proteomes" id="UP000015347"/>
    </source>
</evidence>